<dbReference type="AlphaFoldDB" id="J3LCY3"/>
<sequence length="368" mass="39695">MAVGCSQPRTVSVSVAITQNARQLGVGVPRPHQKGHVTAGGYEVAACSDAMNAQARTSASILPVSPKPTGYGRAPNDGCQCHSTMWSGHCFIESDMIPSRDVFNDFRSWSPLIGDIVTILGGTLVMPVRGTHRLKYMLSLRFVADCAHRSYKPILSKANKAKGKSSTSARPSSSQIPERSSSGSLSPFKKTLSVIFGICKKTAVKLLRESGHEIPSESEDEAYEDPFAAYEAARTIVRDVGASSSRPAPVDSDVDTEEEEYVEEDDEESEVPAAESSEEAESDEGEAADDEEGDAHAEGEPEQHAEQLPEQAAPEPQVLGGHSTQQEFVFGAPQMEETAQPEVDVEAEATESDGIQTGQHCEHRLWRH</sequence>
<feature type="compositionally biased region" description="Low complexity" evidence="1">
    <location>
        <begin position="172"/>
        <end position="184"/>
    </location>
</feature>
<keyword evidence="3" id="KW-1185">Reference proteome</keyword>
<dbReference type="EnsemblPlants" id="OB02G25000.1">
    <property type="protein sequence ID" value="OB02G25000.1"/>
    <property type="gene ID" value="OB02G25000"/>
</dbReference>
<feature type="region of interest" description="Disordered" evidence="1">
    <location>
        <begin position="240"/>
        <end position="368"/>
    </location>
</feature>
<evidence type="ECO:0000256" key="1">
    <source>
        <dbReference type="SAM" id="MobiDB-lite"/>
    </source>
</evidence>
<dbReference type="Gramene" id="OB02G25000.1">
    <property type="protein sequence ID" value="OB02G25000.1"/>
    <property type="gene ID" value="OB02G25000"/>
</dbReference>
<organism evidence="2">
    <name type="scientific">Oryza brachyantha</name>
    <name type="common">malo sina</name>
    <dbReference type="NCBI Taxonomy" id="4533"/>
    <lineage>
        <taxon>Eukaryota</taxon>
        <taxon>Viridiplantae</taxon>
        <taxon>Streptophyta</taxon>
        <taxon>Embryophyta</taxon>
        <taxon>Tracheophyta</taxon>
        <taxon>Spermatophyta</taxon>
        <taxon>Magnoliopsida</taxon>
        <taxon>Liliopsida</taxon>
        <taxon>Poales</taxon>
        <taxon>Poaceae</taxon>
        <taxon>BOP clade</taxon>
        <taxon>Oryzoideae</taxon>
        <taxon>Oryzeae</taxon>
        <taxon>Oryzinae</taxon>
        <taxon>Oryza</taxon>
    </lineage>
</organism>
<name>J3LCY3_ORYBR</name>
<proteinExistence type="predicted"/>
<dbReference type="Proteomes" id="UP000006038">
    <property type="component" value="Unassembled WGS sequence"/>
</dbReference>
<feature type="compositionally biased region" description="Basic and acidic residues" evidence="1">
    <location>
        <begin position="294"/>
        <end position="307"/>
    </location>
</feature>
<accession>J3LCY3</accession>
<dbReference type="HOGENOM" id="CLU_753118_0_0_1"/>
<feature type="region of interest" description="Disordered" evidence="1">
    <location>
        <begin position="158"/>
        <end position="186"/>
    </location>
</feature>
<feature type="compositionally biased region" description="Acidic residues" evidence="1">
    <location>
        <begin position="252"/>
        <end position="293"/>
    </location>
</feature>
<protein>
    <submittedName>
        <fullName evidence="2">Uncharacterized protein</fullName>
    </submittedName>
</protein>
<evidence type="ECO:0000313" key="2">
    <source>
        <dbReference type="EnsemblPlants" id="OB02G25000.1"/>
    </source>
</evidence>
<evidence type="ECO:0000313" key="3">
    <source>
        <dbReference type="Proteomes" id="UP000006038"/>
    </source>
</evidence>
<reference evidence="2" key="1">
    <citation type="submission" date="2013-04" db="UniProtKB">
        <authorList>
            <consortium name="EnsemblPlants"/>
        </authorList>
    </citation>
    <scope>IDENTIFICATION</scope>
</reference>